<dbReference type="Proteomes" id="UP001152320">
    <property type="component" value="Chromosome 10"/>
</dbReference>
<evidence type="ECO:0000313" key="2">
    <source>
        <dbReference type="Proteomes" id="UP001152320"/>
    </source>
</evidence>
<comment type="caution">
    <text evidence="1">The sequence shown here is derived from an EMBL/GenBank/DDBJ whole genome shotgun (WGS) entry which is preliminary data.</text>
</comment>
<dbReference type="EMBL" id="JAIZAY010000010">
    <property type="protein sequence ID" value="KAJ8035009.1"/>
    <property type="molecule type" value="Genomic_DNA"/>
</dbReference>
<dbReference type="AlphaFoldDB" id="A0A9Q1H6I6"/>
<sequence>MERNADNLNNTSSKISWYFPILIRGHDYVQGWKYFHGSVYYSVYIRERKQHWLKYRFIECKGYLLTRLHDPQLVQEQFDRANKLQGSALLNPAKNGSQIPSSP</sequence>
<reference evidence="1" key="1">
    <citation type="submission" date="2021-10" db="EMBL/GenBank/DDBJ databases">
        <title>Tropical sea cucumber genome reveals ecological adaptation and Cuvierian tubules defense mechanism.</title>
        <authorList>
            <person name="Chen T."/>
        </authorList>
    </citation>
    <scope>NUCLEOTIDE SEQUENCE</scope>
    <source>
        <strain evidence="1">Nanhai2018</strain>
        <tissue evidence="1">Muscle</tissue>
    </source>
</reference>
<keyword evidence="2" id="KW-1185">Reference proteome</keyword>
<protein>
    <submittedName>
        <fullName evidence="1">Uncharacterized protein</fullName>
    </submittedName>
</protein>
<gene>
    <name evidence="1" type="ORF">HOLleu_22082</name>
</gene>
<evidence type="ECO:0000313" key="1">
    <source>
        <dbReference type="EMBL" id="KAJ8035009.1"/>
    </source>
</evidence>
<accession>A0A9Q1H6I6</accession>
<proteinExistence type="predicted"/>
<organism evidence="1 2">
    <name type="scientific">Holothuria leucospilota</name>
    <name type="common">Black long sea cucumber</name>
    <name type="synonym">Mertensiothuria leucospilota</name>
    <dbReference type="NCBI Taxonomy" id="206669"/>
    <lineage>
        <taxon>Eukaryota</taxon>
        <taxon>Metazoa</taxon>
        <taxon>Echinodermata</taxon>
        <taxon>Eleutherozoa</taxon>
        <taxon>Echinozoa</taxon>
        <taxon>Holothuroidea</taxon>
        <taxon>Aspidochirotacea</taxon>
        <taxon>Aspidochirotida</taxon>
        <taxon>Holothuriidae</taxon>
        <taxon>Holothuria</taxon>
    </lineage>
</organism>
<name>A0A9Q1H6I6_HOLLE</name>